<keyword evidence="3" id="KW-1185">Reference proteome</keyword>
<accession>A0A5C7B5S8</accession>
<dbReference type="AlphaFoldDB" id="A0A5C7B5S8"/>
<evidence type="ECO:0000256" key="1">
    <source>
        <dbReference type="SAM" id="Phobius"/>
    </source>
</evidence>
<gene>
    <name evidence="2" type="ORF">ES692_14470</name>
</gene>
<protein>
    <submittedName>
        <fullName evidence="2">Uncharacterized protein</fullName>
    </submittedName>
</protein>
<evidence type="ECO:0000313" key="2">
    <source>
        <dbReference type="EMBL" id="TXE15957.1"/>
    </source>
</evidence>
<sequence>MILRIFILILIIIAIAFIAKWCLNKLSFFKSRKKLLYVLSGLIGLFSFIIYALCFSYYITKIPKENFSETTWMNEISERHKMIDDLLESDYFIGKNIDEIQKVFGKPKEVNSNKSILIYELIGHTALDFKITTLKLHVRDSIVKSFDFESKVD</sequence>
<name>A0A5C7B5S8_9FLAO</name>
<feature type="transmembrane region" description="Helical" evidence="1">
    <location>
        <begin position="35"/>
        <end position="59"/>
    </location>
</feature>
<keyword evidence="1" id="KW-1133">Transmembrane helix</keyword>
<comment type="caution">
    <text evidence="2">The sequence shown here is derived from an EMBL/GenBank/DDBJ whole genome shotgun (WGS) entry which is preliminary data.</text>
</comment>
<dbReference type="Proteomes" id="UP000321938">
    <property type="component" value="Unassembled WGS sequence"/>
</dbReference>
<dbReference type="EMBL" id="VOSB01000022">
    <property type="protein sequence ID" value="TXE15957.1"/>
    <property type="molecule type" value="Genomic_DNA"/>
</dbReference>
<keyword evidence="1" id="KW-0472">Membrane</keyword>
<feature type="transmembrane region" description="Helical" evidence="1">
    <location>
        <begin position="6"/>
        <end position="23"/>
    </location>
</feature>
<dbReference type="OrthoDB" id="1454282at2"/>
<keyword evidence="1" id="KW-0812">Transmembrane</keyword>
<reference evidence="2 3" key="1">
    <citation type="submission" date="2019-08" db="EMBL/GenBank/DDBJ databases">
        <title>Genome of Psychroserpens burtonensis ACAM 167.</title>
        <authorList>
            <person name="Bowman J.P."/>
        </authorList>
    </citation>
    <scope>NUCLEOTIDE SEQUENCE [LARGE SCALE GENOMIC DNA]</scope>
    <source>
        <strain evidence="2 3">ACAM 167</strain>
    </source>
</reference>
<evidence type="ECO:0000313" key="3">
    <source>
        <dbReference type="Proteomes" id="UP000321938"/>
    </source>
</evidence>
<organism evidence="2 3">
    <name type="scientific">Psychroserpens burtonensis</name>
    <dbReference type="NCBI Taxonomy" id="49278"/>
    <lineage>
        <taxon>Bacteria</taxon>
        <taxon>Pseudomonadati</taxon>
        <taxon>Bacteroidota</taxon>
        <taxon>Flavobacteriia</taxon>
        <taxon>Flavobacteriales</taxon>
        <taxon>Flavobacteriaceae</taxon>
        <taxon>Psychroserpens</taxon>
    </lineage>
</organism>
<proteinExistence type="predicted"/>
<dbReference type="RefSeq" id="WP_147231951.1">
    <property type="nucleotide sequence ID" value="NZ_VOSB01000022.1"/>
</dbReference>